<evidence type="ECO:0000313" key="12">
    <source>
        <dbReference type="EMBL" id="GET89892.1"/>
    </source>
</evidence>
<feature type="domain" description="V-SNARE coiled-coil homology" evidence="11">
    <location>
        <begin position="188"/>
        <end position="248"/>
    </location>
</feature>
<dbReference type="VEuPathDB" id="TriTrypDB:LtaPh_9900201"/>
<dbReference type="Pfam" id="PF13774">
    <property type="entry name" value="Longin"/>
    <property type="match status" value="1"/>
</dbReference>
<feature type="transmembrane region" description="Helical" evidence="9">
    <location>
        <begin position="250"/>
        <end position="276"/>
    </location>
</feature>
<dbReference type="GO" id="GO:0016192">
    <property type="term" value="P:vesicle-mediated transport"/>
    <property type="evidence" value="ECO:0007669"/>
    <property type="project" value="InterPro"/>
</dbReference>
<evidence type="ECO:0000256" key="1">
    <source>
        <dbReference type="ARBA" id="ARBA00008025"/>
    </source>
</evidence>
<dbReference type="EMBL" id="BLBS01000038">
    <property type="protein sequence ID" value="GET89892.1"/>
    <property type="molecule type" value="Genomic_DNA"/>
</dbReference>
<feature type="transmembrane region" description="Helical" evidence="9">
    <location>
        <begin position="49"/>
        <end position="69"/>
    </location>
</feature>
<keyword evidence="5 9" id="KW-1133">Transmembrane helix</keyword>
<dbReference type="SUPFAM" id="SSF64356">
    <property type="entry name" value="SNARE-like"/>
    <property type="match status" value="1"/>
</dbReference>
<evidence type="ECO:0000259" key="11">
    <source>
        <dbReference type="PROSITE" id="PS50892"/>
    </source>
</evidence>
<keyword evidence="6 9" id="KW-0472">Membrane</keyword>
<evidence type="ECO:0000256" key="8">
    <source>
        <dbReference type="PROSITE-ProRule" id="PRU00290"/>
    </source>
</evidence>
<evidence type="ECO:0000256" key="3">
    <source>
        <dbReference type="ARBA" id="ARBA00022692"/>
    </source>
</evidence>
<comment type="subcellular location">
    <subcellularLocation>
        <location evidence="7">Endomembrane system</location>
        <topology evidence="7">Single-pass type IV membrane protein</topology>
    </subcellularLocation>
</comment>
<evidence type="ECO:0000256" key="7">
    <source>
        <dbReference type="ARBA" id="ARBA00046280"/>
    </source>
</evidence>
<dbReference type="PANTHER" id="PTHR21136:SF168">
    <property type="entry name" value="VESICLE-ASSOCIATED MEMBRANE PROTEIN 9"/>
    <property type="match status" value="1"/>
</dbReference>
<evidence type="ECO:0000256" key="4">
    <source>
        <dbReference type="ARBA" id="ARBA00022927"/>
    </source>
</evidence>
<dbReference type="InterPro" id="IPR010908">
    <property type="entry name" value="Longin_dom"/>
</dbReference>
<keyword evidence="2" id="KW-0813">Transport</keyword>
<dbReference type="VEuPathDB" id="TriTrypDB:LtaPh_2724700"/>
<organism evidence="13 14">
    <name type="scientific">Leishmania tarentolae</name>
    <name type="common">Sauroleishmania tarentolae</name>
    <dbReference type="NCBI Taxonomy" id="5689"/>
    <lineage>
        <taxon>Eukaryota</taxon>
        <taxon>Discoba</taxon>
        <taxon>Euglenozoa</taxon>
        <taxon>Kinetoplastea</taxon>
        <taxon>Metakinetoplastina</taxon>
        <taxon>Trypanosomatida</taxon>
        <taxon>Trypanosomatidae</taxon>
        <taxon>Leishmaniinae</taxon>
        <taxon>Leishmania</taxon>
        <taxon>lizard Leishmania</taxon>
    </lineage>
</organism>
<evidence type="ECO:0000313" key="14">
    <source>
        <dbReference type="Proteomes" id="UP000419144"/>
    </source>
</evidence>
<dbReference type="OrthoDB" id="248747at2759"/>
<dbReference type="PROSITE" id="PS50859">
    <property type="entry name" value="LONGIN"/>
    <property type="match status" value="1"/>
</dbReference>
<dbReference type="EMBL" id="BLBS01000058">
    <property type="protein sequence ID" value="GET93818.1"/>
    <property type="molecule type" value="Genomic_DNA"/>
</dbReference>
<keyword evidence="3 9" id="KW-0812">Transmembrane</keyword>
<dbReference type="Pfam" id="PF00957">
    <property type="entry name" value="Synaptobrevin"/>
    <property type="match status" value="1"/>
</dbReference>
<dbReference type="SUPFAM" id="SSF58038">
    <property type="entry name" value="SNARE fusion complex"/>
    <property type="match status" value="1"/>
</dbReference>
<gene>
    <name evidence="12" type="ORF">LtaPh_2724700</name>
    <name evidence="13" type="ORF">LtaPh_9900201</name>
</gene>
<dbReference type="GO" id="GO:0005737">
    <property type="term" value="C:cytoplasm"/>
    <property type="evidence" value="ECO:0007669"/>
    <property type="project" value="UniProtKB-ARBA"/>
</dbReference>
<evidence type="ECO:0000259" key="10">
    <source>
        <dbReference type="PROSITE" id="PS50859"/>
    </source>
</evidence>
<keyword evidence="8" id="KW-0175">Coiled coil</keyword>
<dbReference type="InterPro" id="IPR011012">
    <property type="entry name" value="Longin-like_dom_sf"/>
</dbReference>
<dbReference type="SMART" id="SM01270">
    <property type="entry name" value="Longin"/>
    <property type="match status" value="1"/>
</dbReference>
<comment type="similarity">
    <text evidence="1">Belongs to the synaptobrevin family.</text>
</comment>
<dbReference type="CDD" id="cd14824">
    <property type="entry name" value="Longin"/>
    <property type="match status" value="1"/>
</dbReference>
<dbReference type="CDD" id="cd15843">
    <property type="entry name" value="R-SNARE"/>
    <property type="match status" value="1"/>
</dbReference>
<name>A0A640KWT1_LEITA</name>
<dbReference type="GO" id="GO:0016020">
    <property type="term" value="C:membrane"/>
    <property type="evidence" value="ECO:0007669"/>
    <property type="project" value="InterPro"/>
</dbReference>
<reference evidence="13 14" key="1">
    <citation type="submission" date="2019-11" db="EMBL/GenBank/DDBJ databases">
        <title>Leishmania tarentolae CDS.</title>
        <authorList>
            <person name="Goto Y."/>
            <person name="Yamagishi J."/>
        </authorList>
    </citation>
    <scope>NUCLEOTIDE SEQUENCE [LARGE SCALE GENOMIC DNA]</scope>
    <source>
        <strain evidence="13 14">Parrot Tar II</strain>
    </source>
</reference>
<dbReference type="PANTHER" id="PTHR21136">
    <property type="entry name" value="SNARE PROTEINS"/>
    <property type="match status" value="1"/>
</dbReference>
<evidence type="ECO:0000256" key="2">
    <source>
        <dbReference type="ARBA" id="ARBA00022448"/>
    </source>
</evidence>
<comment type="caution">
    <text evidence="13">The sequence shown here is derived from an EMBL/GenBank/DDBJ whole genome shotgun (WGS) entry which is preliminary data.</text>
</comment>
<evidence type="ECO:0000256" key="6">
    <source>
        <dbReference type="ARBA" id="ARBA00023136"/>
    </source>
</evidence>
<dbReference type="InterPro" id="IPR051097">
    <property type="entry name" value="Synaptobrevin-like_transport"/>
</dbReference>
<dbReference type="Proteomes" id="UP000419144">
    <property type="component" value="Unassembled WGS sequence"/>
</dbReference>
<protein>
    <submittedName>
        <fullName evidence="13">Vesicle-associated membrane protein, putative</fullName>
    </submittedName>
</protein>
<feature type="domain" description="Longin" evidence="10">
    <location>
        <begin position="93"/>
        <end position="149"/>
    </location>
</feature>
<dbReference type="InterPro" id="IPR042855">
    <property type="entry name" value="V_SNARE_CC"/>
</dbReference>
<dbReference type="Gene3D" id="3.30.450.50">
    <property type="entry name" value="Longin domain"/>
    <property type="match status" value="1"/>
</dbReference>
<evidence type="ECO:0000256" key="5">
    <source>
        <dbReference type="ARBA" id="ARBA00022989"/>
    </source>
</evidence>
<proteinExistence type="inferred from homology"/>
<dbReference type="Gene3D" id="1.20.5.110">
    <property type="match status" value="1"/>
</dbReference>
<accession>A0A640KWT1</accession>
<dbReference type="GO" id="GO:0012505">
    <property type="term" value="C:endomembrane system"/>
    <property type="evidence" value="ECO:0007669"/>
    <property type="project" value="UniProtKB-SubCell"/>
</dbReference>
<sequence length="279" mass="31233">MRSDRVALLLGLNGGVKKRFDASLLLIGTFFTPTLSVTVQFFLSVPVSLVSYVCLAAIAMPINCSLVVFERVIIAEESVSPSVRVALQKMLGLLPCHDAKVSYQLERDVFHFFIESDIIFACTTSGHYENRIVFGFLLHIKDAFKRSFAGRADCYPRHTDLTPENCQDFSSTLASSRKTFNEGREEDKVERIKEQLNTTREVMLRNLDSIIERGDHIDTLCDRTELLRDEAQGFHSNARSLNHTVLLQKLSIVIGLAISLAVLALIIAFAICGINFQKC</sequence>
<dbReference type="InterPro" id="IPR001388">
    <property type="entry name" value="Synaptobrevin-like"/>
</dbReference>
<evidence type="ECO:0000256" key="9">
    <source>
        <dbReference type="SAM" id="Phobius"/>
    </source>
</evidence>
<dbReference type="GO" id="GO:0015031">
    <property type="term" value="P:protein transport"/>
    <property type="evidence" value="ECO:0007669"/>
    <property type="project" value="UniProtKB-KW"/>
</dbReference>
<feature type="transmembrane region" description="Helical" evidence="9">
    <location>
        <begin position="20"/>
        <end position="43"/>
    </location>
</feature>
<keyword evidence="14" id="KW-1185">Reference proteome</keyword>
<dbReference type="PRINTS" id="PR00219">
    <property type="entry name" value="SYNAPTOBREVN"/>
</dbReference>
<dbReference type="PROSITE" id="PS50892">
    <property type="entry name" value="V_SNARE"/>
    <property type="match status" value="1"/>
</dbReference>
<dbReference type="AlphaFoldDB" id="A0A640KWT1"/>
<keyword evidence="4" id="KW-0653">Protein transport</keyword>
<evidence type="ECO:0000313" key="13">
    <source>
        <dbReference type="EMBL" id="GET93818.1"/>
    </source>
</evidence>